<dbReference type="Proteomes" id="UP001583193">
    <property type="component" value="Unassembled WGS sequence"/>
</dbReference>
<evidence type="ECO:0000313" key="2">
    <source>
        <dbReference type="EMBL" id="KAL1885941.1"/>
    </source>
</evidence>
<dbReference type="Pfam" id="PF14441">
    <property type="entry name" value="OTT_1508_deam"/>
    <property type="match status" value="1"/>
</dbReference>
<dbReference type="InterPro" id="IPR027796">
    <property type="entry name" value="OTT_1508_deam-like"/>
</dbReference>
<reference evidence="2 3" key="1">
    <citation type="journal article" date="2024" name="IMA Fungus">
        <title>IMA Genome - F19 : A genome assembly and annotation guide to empower mycologists, including annotated draft genome sequences of Ceratocystis pirilliformis, Diaporthe australafricana, Fusarium ophioides, Paecilomyces lecythidis, and Sporothrix stenoceras.</title>
        <authorList>
            <person name="Aylward J."/>
            <person name="Wilson A.M."/>
            <person name="Visagie C.M."/>
            <person name="Spraker J."/>
            <person name="Barnes I."/>
            <person name="Buitendag C."/>
            <person name="Ceriani C."/>
            <person name="Del Mar Angel L."/>
            <person name="du Plessis D."/>
            <person name="Fuchs T."/>
            <person name="Gasser K."/>
            <person name="Kramer D."/>
            <person name="Li W."/>
            <person name="Munsamy K."/>
            <person name="Piso A."/>
            <person name="Price J.L."/>
            <person name="Sonnekus B."/>
            <person name="Thomas C."/>
            <person name="van der Nest A."/>
            <person name="van Dijk A."/>
            <person name="van Heerden A."/>
            <person name="van Vuuren N."/>
            <person name="Yilmaz N."/>
            <person name="Duong T.A."/>
            <person name="van der Merwe N.A."/>
            <person name="Wingfield M.J."/>
            <person name="Wingfield B.D."/>
        </authorList>
    </citation>
    <scope>NUCLEOTIDE SEQUENCE [LARGE SCALE GENOMIC DNA]</scope>
    <source>
        <strain evidence="2 3">CMW 18167</strain>
    </source>
</reference>
<protein>
    <submittedName>
        <fullName evidence="2">Uncharacterized protein</fullName>
    </submittedName>
</protein>
<gene>
    <name evidence="2" type="ORF">Plec18167_001442</name>
</gene>
<organism evidence="2 3">
    <name type="scientific">Paecilomyces lecythidis</name>
    <dbReference type="NCBI Taxonomy" id="3004212"/>
    <lineage>
        <taxon>Eukaryota</taxon>
        <taxon>Fungi</taxon>
        <taxon>Dikarya</taxon>
        <taxon>Ascomycota</taxon>
        <taxon>Pezizomycotina</taxon>
        <taxon>Eurotiomycetes</taxon>
        <taxon>Eurotiomycetidae</taxon>
        <taxon>Eurotiales</taxon>
        <taxon>Thermoascaceae</taxon>
        <taxon>Paecilomyces</taxon>
    </lineage>
</organism>
<evidence type="ECO:0000256" key="1">
    <source>
        <dbReference type="SAM" id="MobiDB-lite"/>
    </source>
</evidence>
<proteinExistence type="predicted"/>
<dbReference type="EMBL" id="JAVDPF010000002">
    <property type="protein sequence ID" value="KAL1885941.1"/>
    <property type="molecule type" value="Genomic_DNA"/>
</dbReference>
<sequence length="345" mass="39870">MVIKYTFPRIQKRVVSEIQKLQDIALDDVSQQHPIHRVKKYVLHLDEFYMRTPSGNLSQKPSTDESWHELCIILRSAFISIRQFMDYFEKFPAARSSFMDASLVTYLREIKSCIADIEILVRAATSPQCRRIFERSLVIIPLPMEEGATDMMPDGVPQWREALEVALTCYNELPHVSSKRTMDPHLVYGDCVEISMRNYNVRGYVHCEVKLLTYLYTSRSEKGPAYSYIGLSKLCCLPCYAFVQTFNEVFGTKFVIKGTHSKLYVPWIFPGDCPQHDRVAEGVYKRLANHVVPWYHGFVPENVPSDYTAQSNPSRGGIDLEWSDAETDEIMKKNRTRRAMNQETP</sequence>
<keyword evidence="3" id="KW-1185">Reference proteome</keyword>
<comment type="caution">
    <text evidence="2">The sequence shown here is derived from an EMBL/GenBank/DDBJ whole genome shotgun (WGS) entry which is preliminary data.</text>
</comment>
<feature type="region of interest" description="Disordered" evidence="1">
    <location>
        <begin position="309"/>
        <end position="345"/>
    </location>
</feature>
<name>A0ABR3YDA2_9EURO</name>
<evidence type="ECO:0000313" key="3">
    <source>
        <dbReference type="Proteomes" id="UP001583193"/>
    </source>
</evidence>
<accession>A0ABR3YDA2</accession>